<dbReference type="AlphaFoldDB" id="A0AAN7JFU9"/>
<name>A0AAN7JFU9_9MYRT</name>
<protein>
    <submittedName>
        <fullName evidence="1">Uncharacterized protein</fullName>
    </submittedName>
</protein>
<evidence type="ECO:0000313" key="2">
    <source>
        <dbReference type="Proteomes" id="UP001345219"/>
    </source>
</evidence>
<comment type="caution">
    <text evidence="1">The sequence shown here is derived from an EMBL/GenBank/DDBJ whole genome shotgun (WGS) entry which is preliminary data.</text>
</comment>
<dbReference type="PANTHER" id="PTHR33333:SF32">
    <property type="entry name" value="PSAD1"/>
    <property type="match status" value="1"/>
</dbReference>
<proteinExistence type="predicted"/>
<sequence length="79" mass="9254">MVWRLFSKGDGRKTMKAPGRRTDRIFRDEFEKDPATYFRDLRFNFGENNKRDDLEVYSFHLNIGGCVEEGLGINFSSAK</sequence>
<keyword evidence="2" id="KW-1185">Reference proteome</keyword>
<dbReference type="Proteomes" id="UP001345219">
    <property type="component" value="Chromosome 19"/>
</dbReference>
<reference evidence="1 2" key="1">
    <citation type="journal article" date="2023" name="Hortic Res">
        <title>Pangenome of water caltrop reveals structural variations and asymmetric subgenome divergence after allopolyploidization.</title>
        <authorList>
            <person name="Zhang X."/>
            <person name="Chen Y."/>
            <person name="Wang L."/>
            <person name="Yuan Y."/>
            <person name="Fang M."/>
            <person name="Shi L."/>
            <person name="Lu R."/>
            <person name="Comes H.P."/>
            <person name="Ma Y."/>
            <person name="Chen Y."/>
            <person name="Huang G."/>
            <person name="Zhou Y."/>
            <person name="Zheng Z."/>
            <person name="Qiu Y."/>
        </authorList>
    </citation>
    <scope>NUCLEOTIDE SEQUENCE [LARGE SCALE GENOMIC DNA]</scope>
    <source>
        <tissue evidence="1">Roots</tissue>
    </source>
</reference>
<organism evidence="1 2">
    <name type="scientific">Trapa incisa</name>
    <dbReference type="NCBI Taxonomy" id="236973"/>
    <lineage>
        <taxon>Eukaryota</taxon>
        <taxon>Viridiplantae</taxon>
        <taxon>Streptophyta</taxon>
        <taxon>Embryophyta</taxon>
        <taxon>Tracheophyta</taxon>
        <taxon>Spermatophyta</taxon>
        <taxon>Magnoliopsida</taxon>
        <taxon>eudicotyledons</taxon>
        <taxon>Gunneridae</taxon>
        <taxon>Pentapetalae</taxon>
        <taxon>rosids</taxon>
        <taxon>malvids</taxon>
        <taxon>Myrtales</taxon>
        <taxon>Lythraceae</taxon>
        <taxon>Trapa</taxon>
    </lineage>
</organism>
<dbReference type="PANTHER" id="PTHR33333">
    <property type="entry name" value="ERYTHROCYTE MEMBRANE PROTEIN 1-LIKE"/>
    <property type="match status" value="1"/>
</dbReference>
<evidence type="ECO:0000313" key="1">
    <source>
        <dbReference type="EMBL" id="KAK4741412.1"/>
    </source>
</evidence>
<dbReference type="EMBL" id="JAXIOK010000024">
    <property type="protein sequence ID" value="KAK4741412.1"/>
    <property type="molecule type" value="Genomic_DNA"/>
</dbReference>
<gene>
    <name evidence="1" type="ORF">SAY87_025000</name>
</gene>
<dbReference type="InterPro" id="IPR039926">
    <property type="entry name" value="Egg_app_1"/>
</dbReference>
<accession>A0AAN7JFU9</accession>